<accession>A0A5B7CLT6</accession>
<protein>
    <submittedName>
        <fullName evidence="3">Uncharacterized protein</fullName>
    </submittedName>
</protein>
<organism evidence="3 4">
    <name type="scientific">Portunus trituberculatus</name>
    <name type="common">Swimming crab</name>
    <name type="synonym">Neptunus trituberculatus</name>
    <dbReference type="NCBI Taxonomy" id="210409"/>
    <lineage>
        <taxon>Eukaryota</taxon>
        <taxon>Metazoa</taxon>
        <taxon>Ecdysozoa</taxon>
        <taxon>Arthropoda</taxon>
        <taxon>Crustacea</taxon>
        <taxon>Multicrustacea</taxon>
        <taxon>Malacostraca</taxon>
        <taxon>Eumalacostraca</taxon>
        <taxon>Eucarida</taxon>
        <taxon>Decapoda</taxon>
        <taxon>Pleocyemata</taxon>
        <taxon>Brachyura</taxon>
        <taxon>Eubrachyura</taxon>
        <taxon>Portunoidea</taxon>
        <taxon>Portunidae</taxon>
        <taxon>Portuninae</taxon>
        <taxon>Portunus</taxon>
    </lineage>
</organism>
<feature type="region of interest" description="Disordered" evidence="1">
    <location>
        <begin position="1"/>
        <end position="21"/>
    </location>
</feature>
<gene>
    <name evidence="3" type="ORF">E2C01_003145</name>
</gene>
<dbReference type="EMBL" id="VSRR010000120">
    <property type="protein sequence ID" value="MPC10509.1"/>
    <property type="molecule type" value="Genomic_DNA"/>
</dbReference>
<keyword evidence="4" id="KW-1185">Reference proteome</keyword>
<keyword evidence="2" id="KW-0472">Membrane</keyword>
<feature type="transmembrane region" description="Helical" evidence="2">
    <location>
        <begin position="61"/>
        <end position="82"/>
    </location>
</feature>
<name>A0A5B7CLT6_PORTR</name>
<sequence length="90" mass="9862">MVLNISQIKRAEEETKTETKKKEQFYDLVKVASGNKSRAKLKKNNPDNIWRKYTSRALSEGGTTVVVAAAVAVVVVVAVGGWGKERQGLS</sequence>
<keyword evidence="2" id="KW-1133">Transmembrane helix</keyword>
<evidence type="ECO:0000256" key="2">
    <source>
        <dbReference type="SAM" id="Phobius"/>
    </source>
</evidence>
<dbReference type="AlphaFoldDB" id="A0A5B7CLT6"/>
<comment type="caution">
    <text evidence="3">The sequence shown here is derived from an EMBL/GenBank/DDBJ whole genome shotgun (WGS) entry which is preliminary data.</text>
</comment>
<feature type="compositionally biased region" description="Basic and acidic residues" evidence="1">
    <location>
        <begin position="9"/>
        <end position="21"/>
    </location>
</feature>
<keyword evidence="2" id="KW-0812">Transmembrane</keyword>
<evidence type="ECO:0000256" key="1">
    <source>
        <dbReference type="SAM" id="MobiDB-lite"/>
    </source>
</evidence>
<dbReference type="Proteomes" id="UP000324222">
    <property type="component" value="Unassembled WGS sequence"/>
</dbReference>
<evidence type="ECO:0000313" key="3">
    <source>
        <dbReference type="EMBL" id="MPC10509.1"/>
    </source>
</evidence>
<proteinExistence type="predicted"/>
<evidence type="ECO:0000313" key="4">
    <source>
        <dbReference type="Proteomes" id="UP000324222"/>
    </source>
</evidence>
<reference evidence="3 4" key="1">
    <citation type="submission" date="2019-05" db="EMBL/GenBank/DDBJ databases">
        <title>Another draft genome of Portunus trituberculatus and its Hox gene families provides insights of decapod evolution.</title>
        <authorList>
            <person name="Jeong J.-H."/>
            <person name="Song I."/>
            <person name="Kim S."/>
            <person name="Choi T."/>
            <person name="Kim D."/>
            <person name="Ryu S."/>
            <person name="Kim W."/>
        </authorList>
    </citation>
    <scope>NUCLEOTIDE SEQUENCE [LARGE SCALE GENOMIC DNA]</scope>
    <source>
        <tissue evidence="3">Muscle</tissue>
    </source>
</reference>